<protein>
    <recommendedName>
        <fullName evidence="14">Cellulose synthase-like protein</fullName>
    </recommendedName>
</protein>
<evidence type="ECO:0000256" key="3">
    <source>
        <dbReference type="ARBA" id="ARBA00022679"/>
    </source>
</evidence>
<keyword evidence="2" id="KW-0328">Glycosyltransferase</keyword>
<dbReference type="Gene3D" id="3.90.550.10">
    <property type="entry name" value="Spore Coat Polysaccharide Biosynthesis Protein SpsA, Chain A"/>
    <property type="match status" value="1"/>
</dbReference>
<feature type="transmembrane region" description="Helical" evidence="11">
    <location>
        <begin position="24"/>
        <end position="42"/>
    </location>
</feature>
<dbReference type="AlphaFoldDB" id="A0A444Y6Y8"/>
<evidence type="ECO:0000256" key="5">
    <source>
        <dbReference type="ARBA" id="ARBA00022989"/>
    </source>
</evidence>
<comment type="caution">
    <text evidence="12">The sequence shown here is derived from an EMBL/GenBank/DDBJ whole genome shotgun (WGS) entry which is preliminary data.</text>
</comment>
<comment type="subcellular location">
    <subcellularLocation>
        <location evidence="1">Endomembrane system</location>
        <topology evidence="1">Multi-pass membrane protein</topology>
    </subcellularLocation>
</comment>
<evidence type="ECO:0000256" key="11">
    <source>
        <dbReference type="SAM" id="Phobius"/>
    </source>
</evidence>
<dbReference type="GO" id="GO:0016020">
    <property type="term" value="C:membrane"/>
    <property type="evidence" value="ECO:0007669"/>
    <property type="project" value="InterPro"/>
</dbReference>
<dbReference type="Proteomes" id="UP000289738">
    <property type="component" value="Chromosome B08"/>
</dbReference>
<reference evidence="12 13" key="1">
    <citation type="submission" date="2019-01" db="EMBL/GenBank/DDBJ databases">
        <title>Sequencing of cultivated peanut Arachis hypogaea provides insights into genome evolution and oil improvement.</title>
        <authorList>
            <person name="Chen X."/>
        </authorList>
    </citation>
    <scope>NUCLEOTIDE SEQUENCE [LARGE SCALE GENOMIC DNA]</scope>
    <source>
        <strain evidence="13">cv. Fuhuasheng</strain>
        <tissue evidence="12">Leaves</tissue>
    </source>
</reference>
<dbReference type="Pfam" id="PF03552">
    <property type="entry name" value="Cellulose_synt"/>
    <property type="match status" value="2"/>
</dbReference>
<dbReference type="InterPro" id="IPR029044">
    <property type="entry name" value="Nucleotide-diphossugar_trans"/>
</dbReference>
<keyword evidence="3" id="KW-0808">Transferase</keyword>
<evidence type="ECO:0000256" key="7">
    <source>
        <dbReference type="ARBA" id="ARBA00023316"/>
    </source>
</evidence>
<feature type="transmembrane region" description="Helical" evidence="11">
    <location>
        <begin position="695"/>
        <end position="714"/>
    </location>
</feature>
<dbReference type="GO" id="GO:0030244">
    <property type="term" value="P:cellulose biosynthetic process"/>
    <property type="evidence" value="ECO:0007669"/>
    <property type="project" value="InterPro"/>
</dbReference>
<dbReference type="InterPro" id="IPR005150">
    <property type="entry name" value="Cellulose_synth"/>
</dbReference>
<evidence type="ECO:0000256" key="1">
    <source>
        <dbReference type="ARBA" id="ARBA00004127"/>
    </source>
</evidence>
<feature type="transmembrane region" description="Helical" evidence="11">
    <location>
        <begin position="726"/>
        <end position="745"/>
    </location>
</feature>
<evidence type="ECO:0000256" key="6">
    <source>
        <dbReference type="ARBA" id="ARBA00023136"/>
    </source>
</evidence>
<keyword evidence="6 11" id="KW-0472">Membrane</keyword>
<feature type="binding site" evidence="10">
    <location>
        <position position="271"/>
    </location>
    <ligand>
        <name>Mn(2+)</name>
        <dbReference type="ChEBI" id="CHEBI:29035"/>
    </ligand>
</feature>
<feature type="binding site" evidence="9">
    <location>
        <position position="108"/>
    </location>
    <ligand>
        <name>UDP-alpha-D-glucose</name>
        <dbReference type="ChEBI" id="CHEBI:58885"/>
    </ligand>
</feature>
<sequence>MATTKITLLPLYEKIWEKHKFSKFMDSITLLLLLMLLSYRLFSLYNLFTLPSFLALLCESWFTFTFLTTISTKWTPSHTRTYLNRLFLRVPHLPPVDLFVTTADPVLEPPIITVNTVLSLLALDYPSNKLSCYVSDDGCSPHTFYALVEASKFAKLWVPFCKKFNVQVRAPFRYFSGDSKAYNSDIPGFKQQRLKMKEEYELLCQKIQNADKKSVPCELVEEFADFSETQQRNHATIVKVIWENREGVSNGVPHLIYISREKRPEHPHHYKAGAMNVLTRVSGLLTNAPFMLNVDCDMYVNNPEVVLHALCILLDSKGEKEVAFVQCPQRFYDAVKDDAFGNQQVALPLYIGSGFAGLQGIIYAGTNCFHRRKVIYGKSPDLDIQNGNKDHVFINGILSEKEKTKTFGNSKGFVKSAASALEQKTFISNDNSIHLDHEEVNKVSSCEYEYNTAWGKQVGWIYGSTSEDVLTGLRFHTKGWKSEFCTTDPIAFRGCSPQDSIGQMAQHKRWSSGLLEIFLSKHCPIFGTVFGKLQLRECLAYIWITTWALRSVPEICYALLPAYCIITNSTFLPNQGAGLWIPATLVLIYNVSTLLEQVLSGLSIRTWWNNQRMARITTMNSCFFGFLAIILKQLRISDTVFEITKKEEPSCSDDGNSGRFTFNESPIFLPGITILLVQLTALVINFSIRRGSNTHYGFGEVFCSAYVVLCYLPFLKGLFGRGKYGIPFSTICKSTLLAFLFVQLCRSQSKNTWKGNSFGPLKGSDGTRIPLNRIIPTKQVGYNQSSSKGHNVFSSALLIGRSGGPTLRPIGPK</sequence>
<feature type="transmembrane region" description="Helical" evidence="11">
    <location>
        <begin position="667"/>
        <end position="688"/>
    </location>
</feature>
<feature type="active site" evidence="8">
    <location>
        <position position="137"/>
    </location>
</feature>
<evidence type="ECO:0000256" key="2">
    <source>
        <dbReference type="ARBA" id="ARBA00022676"/>
    </source>
</evidence>
<dbReference type="EMBL" id="SDMP01000018">
    <property type="protein sequence ID" value="RYQ97722.1"/>
    <property type="molecule type" value="Genomic_DNA"/>
</dbReference>
<dbReference type="GO" id="GO:0012505">
    <property type="term" value="C:endomembrane system"/>
    <property type="evidence" value="ECO:0007669"/>
    <property type="project" value="UniProtKB-SubCell"/>
</dbReference>
<evidence type="ECO:0000313" key="13">
    <source>
        <dbReference type="Proteomes" id="UP000289738"/>
    </source>
</evidence>
<evidence type="ECO:0000256" key="10">
    <source>
        <dbReference type="PIRSR" id="PIRSR605150-3"/>
    </source>
</evidence>
<gene>
    <name evidence="12" type="ORF">Ahy_B08g093802</name>
</gene>
<proteinExistence type="predicted"/>
<dbReference type="PANTHER" id="PTHR13301">
    <property type="entry name" value="X-BOX TRANSCRIPTION FACTOR-RELATED"/>
    <property type="match status" value="1"/>
</dbReference>
<evidence type="ECO:0008006" key="14">
    <source>
        <dbReference type="Google" id="ProtNLM"/>
    </source>
</evidence>
<feature type="binding site" evidence="10">
    <location>
        <position position="295"/>
    </location>
    <ligand>
        <name>Mn(2+)</name>
        <dbReference type="ChEBI" id="CHEBI:29035"/>
    </ligand>
</feature>
<name>A0A444Y6Y8_ARAHY</name>
<dbReference type="FunFam" id="3.90.550.10:FF:000145">
    <property type="entry name" value="Cellulose synthase-like protein H1"/>
    <property type="match status" value="1"/>
</dbReference>
<evidence type="ECO:0000256" key="9">
    <source>
        <dbReference type="PIRSR" id="PIRSR605150-2"/>
    </source>
</evidence>
<evidence type="ECO:0000313" key="12">
    <source>
        <dbReference type="EMBL" id="RYQ97722.1"/>
    </source>
</evidence>
<dbReference type="GO" id="GO:0071555">
    <property type="term" value="P:cell wall organization"/>
    <property type="evidence" value="ECO:0007669"/>
    <property type="project" value="UniProtKB-KW"/>
</dbReference>
<accession>A0A444Y6Y8</accession>
<evidence type="ECO:0000256" key="8">
    <source>
        <dbReference type="PIRSR" id="PIRSR605150-1"/>
    </source>
</evidence>
<keyword evidence="5 11" id="KW-1133">Transmembrane helix</keyword>
<keyword evidence="13" id="KW-1185">Reference proteome</keyword>
<feature type="active site" evidence="8">
    <location>
        <position position="468"/>
    </location>
</feature>
<keyword evidence="7" id="KW-0961">Cell wall biogenesis/degradation</keyword>
<dbReference type="GO" id="GO:0016760">
    <property type="term" value="F:cellulose synthase (UDP-forming) activity"/>
    <property type="evidence" value="ECO:0007669"/>
    <property type="project" value="InterPro"/>
</dbReference>
<feature type="binding site" evidence="9">
    <location>
        <position position="137"/>
    </location>
    <ligand>
        <name>UDP-alpha-D-glucose</name>
        <dbReference type="ChEBI" id="CHEBI:58885"/>
    </ligand>
</feature>
<evidence type="ECO:0000256" key="4">
    <source>
        <dbReference type="ARBA" id="ARBA00022692"/>
    </source>
</evidence>
<organism evidence="12 13">
    <name type="scientific">Arachis hypogaea</name>
    <name type="common">Peanut</name>
    <dbReference type="NCBI Taxonomy" id="3818"/>
    <lineage>
        <taxon>Eukaryota</taxon>
        <taxon>Viridiplantae</taxon>
        <taxon>Streptophyta</taxon>
        <taxon>Embryophyta</taxon>
        <taxon>Tracheophyta</taxon>
        <taxon>Spermatophyta</taxon>
        <taxon>Magnoliopsida</taxon>
        <taxon>eudicotyledons</taxon>
        <taxon>Gunneridae</taxon>
        <taxon>Pentapetalae</taxon>
        <taxon>rosids</taxon>
        <taxon>fabids</taxon>
        <taxon>Fabales</taxon>
        <taxon>Fabaceae</taxon>
        <taxon>Papilionoideae</taxon>
        <taxon>50 kb inversion clade</taxon>
        <taxon>dalbergioids sensu lato</taxon>
        <taxon>Dalbergieae</taxon>
        <taxon>Pterocarpus clade</taxon>
        <taxon>Arachis</taxon>
    </lineage>
</organism>
<dbReference type="STRING" id="3818.A0A444Y6Y8"/>
<keyword evidence="4 11" id="KW-0812">Transmembrane</keyword>
<dbReference type="SUPFAM" id="SSF53448">
    <property type="entry name" value="Nucleotide-diphospho-sugar transferases"/>
    <property type="match status" value="1"/>
</dbReference>